<feature type="coiled-coil region" evidence="1">
    <location>
        <begin position="87"/>
        <end position="115"/>
    </location>
</feature>
<sequence length="479" mass="51966">MALNNRARKQAKREAARPLSELEKAIQAIDRATEQMNATKDRKPCYCLATKHQLNIYAPNCLNCGKIICSLEGPGPCTYCGKPVVSIEQQQQMVLEMKREKAQLAKQLAQEKKQQQPGYAPPKRKVKAAHAISTAGYASKLGGGMTTSTGSAGGWVNLQEASSSSASGQGGNNNNSNDNNSNNGTTTTTAFSDFTTGGMMTEAEELEEARKLSLAQAHKERLLEYDRTSARRSHVIDQAADFVMPGDRPNLWLSDQERAVQEEKARANLDRVTEQAKGFQRAKVLTIDVKNRRVVVEDSFQAPDSDDDGDGDEDVDDAVPPPVDKMDLAKRQGQSTSTSGGNRHGGRGTYALNPLLRLGENPIFILPPKHKEKDLAAAQDKKKKKNEKKDEENQSKGDGSSKPATTSKDKTSKGDGDGDGDGDSTSDTKEESKKTSPPPRPRVPRLQYDDDHVGASQSVMFSMSEAQNSLATIVEPSCG</sequence>
<dbReference type="Proteomes" id="UP000807716">
    <property type="component" value="Unassembled WGS sequence"/>
</dbReference>
<reference evidence="4" key="1">
    <citation type="journal article" date="2020" name="Fungal Divers.">
        <title>Resolving the Mortierellaceae phylogeny through synthesis of multi-gene phylogenetics and phylogenomics.</title>
        <authorList>
            <person name="Vandepol N."/>
            <person name="Liber J."/>
            <person name="Desiro A."/>
            <person name="Na H."/>
            <person name="Kennedy M."/>
            <person name="Barry K."/>
            <person name="Grigoriev I.V."/>
            <person name="Miller A.N."/>
            <person name="O'Donnell K."/>
            <person name="Stajich J.E."/>
            <person name="Bonito G."/>
        </authorList>
    </citation>
    <scope>NUCLEOTIDE SEQUENCE</scope>
    <source>
        <strain evidence="4">BC1065</strain>
    </source>
</reference>
<keyword evidence="5" id="KW-1185">Reference proteome</keyword>
<feature type="domain" description="TRIP4/RQT4 C2HC5-type zinc finger" evidence="3">
    <location>
        <begin position="43"/>
        <end position="94"/>
    </location>
</feature>
<dbReference type="GO" id="GO:0072344">
    <property type="term" value="P:rescue of stalled ribosome"/>
    <property type="evidence" value="ECO:0007669"/>
    <property type="project" value="InterPro"/>
</dbReference>
<comment type="caution">
    <text evidence="4">The sequence shown here is derived from an EMBL/GenBank/DDBJ whole genome shotgun (WGS) entry which is preliminary data.</text>
</comment>
<dbReference type="AlphaFoldDB" id="A0A9P6PZA6"/>
<dbReference type="PANTHER" id="PTHR12963:SF4">
    <property type="entry name" value="ACTIVATING SIGNAL COINTEGRATOR 1"/>
    <property type="match status" value="1"/>
</dbReference>
<dbReference type="GO" id="GO:0008270">
    <property type="term" value="F:zinc ion binding"/>
    <property type="evidence" value="ECO:0007669"/>
    <property type="project" value="InterPro"/>
</dbReference>
<feature type="compositionally biased region" description="Basic and acidic residues" evidence="2">
    <location>
        <begin position="407"/>
        <end position="416"/>
    </location>
</feature>
<gene>
    <name evidence="4" type="ORF">DFQ27_006340</name>
</gene>
<evidence type="ECO:0000256" key="2">
    <source>
        <dbReference type="SAM" id="MobiDB-lite"/>
    </source>
</evidence>
<accession>A0A9P6PZA6</accession>
<feature type="region of interest" description="Disordered" evidence="2">
    <location>
        <begin position="370"/>
        <end position="455"/>
    </location>
</feature>
<evidence type="ECO:0000256" key="1">
    <source>
        <dbReference type="SAM" id="Coils"/>
    </source>
</evidence>
<keyword evidence="1" id="KW-0175">Coiled coil</keyword>
<feature type="region of interest" description="Disordered" evidence="2">
    <location>
        <begin position="161"/>
        <end position="193"/>
    </location>
</feature>
<feature type="compositionally biased region" description="Low complexity" evidence="2">
    <location>
        <begin position="162"/>
        <end position="193"/>
    </location>
</feature>
<dbReference type="EMBL" id="JAAAJB010000469">
    <property type="protein sequence ID" value="KAG0255252.1"/>
    <property type="molecule type" value="Genomic_DNA"/>
</dbReference>
<name>A0A9P6PZA6_9FUNG</name>
<dbReference type="GO" id="GO:0005634">
    <property type="term" value="C:nucleus"/>
    <property type="evidence" value="ECO:0007669"/>
    <property type="project" value="InterPro"/>
</dbReference>
<dbReference type="GO" id="GO:0180022">
    <property type="term" value="C:RQC-trigger complex"/>
    <property type="evidence" value="ECO:0007669"/>
    <property type="project" value="InterPro"/>
</dbReference>
<feature type="region of interest" description="Disordered" evidence="2">
    <location>
        <begin position="298"/>
        <end position="351"/>
    </location>
</feature>
<organism evidence="4 5">
    <name type="scientific">Actinomortierella ambigua</name>
    <dbReference type="NCBI Taxonomy" id="1343610"/>
    <lineage>
        <taxon>Eukaryota</taxon>
        <taxon>Fungi</taxon>
        <taxon>Fungi incertae sedis</taxon>
        <taxon>Mucoromycota</taxon>
        <taxon>Mortierellomycotina</taxon>
        <taxon>Mortierellomycetes</taxon>
        <taxon>Mortierellales</taxon>
        <taxon>Mortierellaceae</taxon>
        <taxon>Actinomortierella</taxon>
    </lineage>
</organism>
<evidence type="ECO:0000259" key="3">
    <source>
        <dbReference type="Pfam" id="PF06221"/>
    </source>
</evidence>
<dbReference type="InterPro" id="IPR039128">
    <property type="entry name" value="TRIP4-like"/>
</dbReference>
<protein>
    <recommendedName>
        <fullName evidence="3">TRIP4/RQT4 C2HC5-type zinc finger domain-containing protein</fullName>
    </recommendedName>
</protein>
<feature type="compositionally biased region" description="Polar residues" evidence="2">
    <location>
        <begin position="332"/>
        <end position="341"/>
    </location>
</feature>
<dbReference type="GO" id="GO:0045893">
    <property type="term" value="P:positive regulation of DNA-templated transcription"/>
    <property type="evidence" value="ECO:0007669"/>
    <property type="project" value="TreeGrafter"/>
</dbReference>
<feature type="compositionally biased region" description="Acidic residues" evidence="2">
    <location>
        <begin position="304"/>
        <end position="317"/>
    </location>
</feature>
<evidence type="ECO:0000313" key="4">
    <source>
        <dbReference type="EMBL" id="KAG0255252.1"/>
    </source>
</evidence>
<dbReference type="Pfam" id="PF06221">
    <property type="entry name" value="zf-C2HC5"/>
    <property type="match status" value="1"/>
</dbReference>
<dbReference type="OrthoDB" id="338816at2759"/>
<dbReference type="PANTHER" id="PTHR12963">
    <property type="entry name" value="THYROID RECEPTOR INTERACTING PROTEIN RELATED"/>
    <property type="match status" value="1"/>
</dbReference>
<dbReference type="InterPro" id="IPR009349">
    <property type="entry name" value="TRIP4/RQT4_C2HC5_Znf"/>
</dbReference>
<proteinExistence type="predicted"/>
<evidence type="ECO:0000313" key="5">
    <source>
        <dbReference type="Proteomes" id="UP000807716"/>
    </source>
</evidence>